<dbReference type="eggNOG" id="ENOG502QUYP">
    <property type="taxonomic scope" value="Eukaryota"/>
</dbReference>
<reference evidence="4" key="2">
    <citation type="submission" date="2018-05" db="EMBL/GenBank/DDBJ databases">
        <title>OgluRS3 (Oryza glumaepatula Reference Sequence Version 3).</title>
        <authorList>
            <person name="Zhang J."/>
            <person name="Kudrna D."/>
            <person name="Lee S."/>
            <person name="Talag J."/>
            <person name="Welchert J."/>
            <person name="Wing R.A."/>
        </authorList>
    </citation>
    <scope>NUCLEOTIDE SEQUENCE [LARGE SCALE GENOMIC DNA]</scope>
</reference>
<dbReference type="HOGENOM" id="CLU_1162681_0_0_1"/>
<evidence type="ECO:0000313" key="5">
    <source>
        <dbReference type="Proteomes" id="UP000026961"/>
    </source>
</evidence>
<accession>A0A0E0AK98</accession>
<evidence type="ECO:0000256" key="2">
    <source>
        <dbReference type="SAM" id="MobiDB-lite"/>
    </source>
</evidence>
<dbReference type="Gramene" id="OGLUM07G15070.1">
    <property type="protein sequence ID" value="OGLUM07G15070.1"/>
    <property type="gene ID" value="OGLUM07G15070"/>
</dbReference>
<dbReference type="STRING" id="40148.A0A0E0AK98"/>
<protein>
    <recommendedName>
        <fullName evidence="3">Multiple C2 domain-containing protein</fullName>
    </recommendedName>
</protein>
<feature type="region of interest" description="Disordered" evidence="2">
    <location>
        <begin position="171"/>
        <end position="210"/>
    </location>
</feature>
<dbReference type="PANTHER" id="PTHR31425">
    <property type="entry name" value="PHOSPHORIBOSYLANTHRANILATE TRANSFERASE ISOFORM 1"/>
    <property type="match status" value="1"/>
</dbReference>
<name>A0A0E0AK98_9ORYZ</name>
<reference evidence="4" key="1">
    <citation type="submission" date="2015-04" db="UniProtKB">
        <authorList>
            <consortium name="EnsemblPlants"/>
        </authorList>
    </citation>
    <scope>IDENTIFICATION</scope>
</reference>
<dbReference type="AlphaFoldDB" id="A0A0E0AK98"/>
<dbReference type="Pfam" id="PF08372">
    <property type="entry name" value="PRT_C"/>
    <property type="match status" value="1"/>
</dbReference>
<keyword evidence="5" id="KW-1185">Reference proteome</keyword>
<keyword evidence="1" id="KW-0677">Repeat</keyword>
<dbReference type="InterPro" id="IPR013583">
    <property type="entry name" value="MCTP_C"/>
</dbReference>
<sequence length="239" mass="26764">MTSSKALCAAAVRIIAAWLERSELPLGREVVRHMLDVDGHTWSVHRAKANWFRIMGVLTWAVGLTRWLDGVQRWRSPFHHRSCPRPLPHPRLLYVFLFGIWYNRFQPRGPAGIDTRLSQADTVEPDNLEEYFDAVPPPEVFRACYERLWTLAGQEGDNGVGDWPIGAYGEGFGRSKDERGGGMEGRATSGERDVEDAGPPVDATPSTANSGEAVLAGVGCHVSKTGRKYWHGIFFERFE</sequence>
<evidence type="ECO:0000313" key="4">
    <source>
        <dbReference type="EnsemblPlants" id="OGLUM07G15070.1"/>
    </source>
</evidence>
<evidence type="ECO:0000256" key="1">
    <source>
        <dbReference type="ARBA" id="ARBA00022737"/>
    </source>
</evidence>
<feature type="domain" description="Multiple C2" evidence="3">
    <location>
        <begin position="92"/>
        <end position="154"/>
    </location>
</feature>
<dbReference type="PANTHER" id="PTHR31425:SF36">
    <property type="entry name" value="PROTEIN QUIRKY"/>
    <property type="match status" value="1"/>
</dbReference>
<organism evidence="4">
    <name type="scientific">Oryza glumipatula</name>
    <dbReference type="NCBI Taxonomy" id="40148"/>
    <lineage>
        <taxon>Eukaryota</taxon>
        <taxon>Viridiplantae</taxon>
        <taxon>Streptophyta</taxon>
        <taxon>Embryophyta</taxon>
        <taxon>Tracheophyta</taxon>
        <taxon>Spermatophyta</taxon>
        <taxon>Magnoliopsida</taxon>
        <taxon>Liliopsida</taxon>
        <taxon>Poales</taxon>
        <taxon>Poaceae</taxon>
        <taxon>BOP clade</taxon>
        <taxon>Oryzoideae</taxon>
        <taxon>Oryzeae</taxon>
        <taxon>Oryzinae</taxon>
        <taxon>Oryza</taxon>
    </lineage>
</organism>
<proteinExistence type="predicted"/>
<dbReference type="EnsemblPlants" id="OGLUM07G15070.1">
    <property type="protein sequence ID" value="OGLUM07G15070.1"/>
    <property type="gene ID" value="OGLUM07G15070"/>
</dbReference>
<dbReference type="InterPro" id="IPR047259">
    <property type="entry name" value="QUIRKY-like"/>
</dbReference>
<dbReference type="Proteomes" id="UP000026961">
    <property type="component" value="Chromosome 7"/>
</dbReference>
<evidence type="ECO:0000259" key="3">
    <source>
        <dbReference type="Pfam" id="PF08372"/>
    </source>
</evidence>